<keyword evidence="3" id="KW-1185">Reference proteome</keyword>
<feature type="transmembrane region" description="Helical" evidence="1">
    <location>
        <begin position="291"/>
        <end position="311"/>
    </location>
</feature>
<keyword evidence="1" id="KW-0812">Transmembrane</keyword>
<keyword evidence="1" id="KW-0472">Membrane</keyword>
<feature type="transmembrane region" description="Helical" evidence="1">
    <location>
        <begin position="156"/>
        <end position="177"/>
    </location>
</feature>
<dbReference type="AlphaFoldDB" id="A0AAI8YFP8"/>
<evidence type="ECO:0000313" key="3">
    <source>
        <dbReference type="Proteomes" id="UP001295740"/>
    </source>
</evidence>
<evidence type="ECO:0000256" key="1">
    <source>
        <dbReference type="SAM" id="Phobius"/>
    </source>
</evidence>
<keyword evidence="1" id="KW-1133">Transmembrane helix</keyword>
<comment type="caution">
    <text evidence="2">The sequence shown here is derived from an EMBL/GenBank/DDBJ whole genome shotgun (WGS) entry which is preliminary data.</text>
</comment>
<dbReference type="EMBL" id="CAUWAG010000004">
    <property type="protein sequence ID" value="CAJ2503148.1"/>
    <property type="molecule type" value="Genomic_DNA"/>
</dbReference>
<protein>
    <submittedName>
        <fullName evidence="2">Uu.00g105420.m01.CDS01</fullName>
    </submittedName>
</protein>
<accession>A0AAI8YFP8</accession>
<proteinExistence type="predicted"/>
<name>A0AAI8YFP8_9PEZI</name>
<feature type="transmembrane region" description="Helical" evidence="1">
    <location>
        <begin position="117"/>
        <end position="136"/>
    </location>
</feature>
<sequence length="361" mass="39705">MGVNTIVFCYRAQAVLAVFLLWGIFLLNGTLKALLLAAWHGKLSDDVPLKNDYTGVFVVDYLLALLVAFFYYATNGSDEGYQLLVFEGYSTLQSAFVWLYVEMARPGQKPGSIERPLIFGILWQCAGAGIALPLYYAHHILWIDSSDILRVRNVDAARALPFSFLLGAIFPAVLGSAPTWNGPDSRTPEVHQKLLAAWQPDPIWVSLIQYVLTKSSAGLRSRGEVHPNAQLWIRTAYLVSAASSALGHIYTMGRIFLSTDEGTNLVRMCLPFPFTGPSGVPDILARGPWLYLQYDILSFDAASLSWAFILLTRMPNGPRISKLALAVLLLAGFVTIGSGATVSLALYVREGMLPEKAKDER</sequence>
<reference evidence="2" key="1">
    <citation type="submission" date="2023-10" db="EMBL/GenBank/DDBJ databases">
        <authorList>
            <person name="Hackl T."/>
        </authorList>
    </citation>
    <scope>NUCLEOTIDE SEQUENCE</scope>
</reference>
<dbReference type="Proteomes" id="UP001295740">
    <property type="component" value="Unassembled WGS sequence"/>
</dbReference>
<evidence type="ECO:0000313" key="2">
    <source>
        <dbReference type="EMBL" id="CAJ2503148.1"/>
    </source>
</evidence>
<feature type="transmembrane region" description="Helical" evidence="1">
    <location>
        <begin position="53"/>
        <end position="74"/>
    </location>
</feature>
<feature type="transmembrane region" description="Helical" evidence="1">
    <location>
        <begin position="12"/>
        <end position="41"/>
    </location>
</feature>
<feature type="transmembrane region" description="Helical" evidence="1">
    <location>
        <begin position="80"/>
        <end position="101"/>
    </location>
</feature>
<organism evidence="2 3">
    <name type="scientific">Anthostomella pinea</name>
    <dbReference type="NCBI Taxonomy" id="933095"/>
    <lineage>
        <taxon>Eukaryota</taxon>
        <taxon>Fungi</taxon>
        <taxon>Dikarya</taxon>
        <taxon>Ascomycota</taxon>
        <taxon>Pezizomycotina</taxon>
        <taxon>Sordariomycetes</taxon>
        <taxon>Xylariomycetidae</taxon>
        <taxon>Xylariales</taxon>
        <taxon>Xylariaceae</taxon>
        <taxon>Anthostomella</taxon>
    </lineage>
</organism>
<gene>
    <name evidence="2" type="ORF">KHLLAP_LOCUS3616</name>
</gene>
<feature type="transmembrane region" description="Helical" evidence="1">
    <location>
        <begin position="323"/>
        <end position="348"/>
    </location>
</feature>